<evidence type="ECO:0000313" key="1">
    <source>
        <dbReference type="EMBL" id="SVA78155.1"/>
    </source>
</evidence>
<accession>A0A381YMB6</accession>
<reference evidence="1" key="1">
    <citation type="submission" date="2018-05" db="EMBL/GenBank/DDBJ databases">
        <authorList>
            <person name="Lanie J.A."/>
            <person name="Ng W.-L."/>
            <person name="Kazmierczak K.M."/>
            <person name="Andrzejewski T.M."/>
            <person name="Davidsen T.M."/>
            <person name="Wayne K.J."/>
            <person name="Tettelin H."/>
            <person name="Glass J.I."/>
            <person name="Rusch D."/>
            <person name="Podicherti R."/>
            <person name="Tsui H.-C.T."/>
            <person name="Winkler M.E."/>
        </authorList>
    </citation>
    <scope>NUCLEOTIDE SEQUENCE</scope>
</reference>
<proteinExistence type="predicted"/>
<dbReference type="AlphaFoldDB" id="A0A381YMB6"/>
<sequence length="89" mass="9844">MKRFSAIFLVLISVCSAQKWQPKIPNLILDTLVVPLAADSLDISDFPEVLDTRKEGGNYLATRQKLKIGNYIPVDEKVVLTDSLSLVLG</sequence>
<name>A0A381YMB6_9ZZZZ</name>
<dbReference type="EMBL" id="UINC01018577">
    <property type="protein sequence ID" value="SVA78155.1"/>
    <property type="molecule type" value="Genomic_DNA"/>
</dbReference>
<feature type="non-terminal residue" evidence="1">
    <location>
        <position position="89"/>
    </location>
</feature>
<protein>
    <submittedName>
        <fullName evidence="1">Uncharacterized protein</fullName>
    </submittedName>
</protein>
<organism evidence="1">
    <name type="scientific">marine metagenome</name>
    <dbReference type="NCBI Taxonomy" id="408172"/>
    <lineage>
        <taxon>unclassified sequences</taxon>
        <taxon>metagenomes</taxon>
        <taxon>ecological metagenomes</taxon>
    </lineage>
</organism>
<gene>
    <name evidence="1" type="ORF">METZ01_LOCUS131009</name>
</gene>